<dbReference type="EMBL" id="KQ244704">
    <property type="protein sequence ID" value="KNC74155.1"/>
    <property type="molecule type" value="Genomic_DNA"/>
</dbReference>
<dbReference type="RefSeq" id="XP_014148057.1">
    <property type="nucleotide sequence ID" value="XM_014292582.1"/>
</dbReference>
<dbReference type="AlphaFoldDB" id="A0A0L0FBN3"/>
<name>A0A0L0FBN3_9EUKA</name>
<dbReference type="Proteomes" id="UP000054560">
    <property type="component" value="Unassembled WGS sequence"/>
</dbReference>
<organism evidence="1 2">
    <name type="scientific">Sphaeroforma arctica JP610</name>
    <dbReference type="NCBI Taxonomy" id="667725"/>
    <lineage>
        <taxon>Eukaryota</taxon>
        <taxon>Ichthyosporea</taxon>
        <taxon>Ichthyophonida</taxon>
        <taxon>Sphaeroforma</taxon>
    </lineage>
</organism>
<accession>A0A0L0FBN3</accession>
<proteinExistence type="predicted"/>
<evidence type="ECO:0000313" key="2">
    <source>
        <dbReference type="Proteomes" id="UP000054560"/>
    </source>
</evidence>
<sequence length="165" mass="18686">MIDHIPVSEYTPHKHIQHYVEFPAYTGMNDMARMNARGVDLTTRAEALEQCSAIRHGKDDIEQRNTQEDAIGVQDSVTMLTTNASEQKDDSQIAGRKCPDKSEEQIEDALDVGMCSVSMPINMYELPEAVRKLEHERIVIRRRSSMQIKEYATMVTLAALYSLLA</sequence>
<gene>
    <name evidence="1" type="ORF">SARC_13288</name>
</gene>
<reference evidence="1 2" key="1">
    <citation type="submission" date="2011-02" db="EMBL/GenBank/DDBJ databases">
        <title>The Genome Sequence of Sphaeroforma arctica JP610.</title>
        <authorList>
            <consortium name="The Broad Institute Genome Sequencing Platform"/>
            <person name="Russ C."/>
            <person name="Cuomo C."/>
            <person name="Young S.K."/>
            <person name="Zeng Q."/>
            <person name="Gargeya S."/>
            <person name="Alvarado L."/>
            <person name="Berlin A."/>
            <person name="Chapman S.B."/>
            <person name="Chen Z."/>
            <person name="Freedman E."/>
            <person name="Gellesch M."/>
            <person name="Goldberg J."/>
            <person name="Griggs A."/>
            <person name="Gujja S."/>
            <person name="Heilman E."/>
            <person name="Heiman D."/>
            <person name="Howarth C."/>
            <person name="Mehta T."/>
            <person name="Neiman D."/>
            <person name="Pearson M."/>
            <person name="Roberts A."/>
            <person name="Saif S."/>
            <person name="Shea T."/>
            <person name="Shenoy N."/>
            <person name="Sisk P."/>
            <person name="Stolte C."/>
            <person name="Sykes S."/>
            <person name="White J."/>
            <person name="Yandava C."/>
            <person name="Burger G."/>
            <person name="Gray M.W."/>
            <person name="Holland P.W.H."/>
            <person name="King N."/>
            <person name="Lang F.B.F."/>
            <person name="Roger A.J."/>
            <person name="Ruiz-Trillo I."/>
            <person name="Haas B."/>
            <person name="Nusbaum C."/>
            <person name="Birren B."/>
        </authorList>
    </citation>
    <scope>NUCLEOTIDE SEQUENCE [LARGE SCALE GENOMIC DNA]</scope>
    <source>
        <strain evidence="1 2">JP610</strain>
    </source>
</reference>
<keyword evidence="2" id="KW-1185">Reference proteome</keyword>
<protein>
    <submittedName>
        <fullName evidence="1">Uncharacterized protein</fullName>
    </submittedName>
</protein>
<evidence type="ECO:0000313" key="1">
    <source>
        <dbReference type="EMBL" id="KNC74155.1"/>
    </source>
</evidence>
<dbReference type="GeneID" id="25913792"/>